<name>A0A382NRE6_9ZZZZ</name>
<protein>
    <submittedName>
        <fullName evidence="1">Uncharacterized protein</fullName>
    </submittedName>
</protein>
<feature type="non-terminal residue" evidence="1">
    <location>
        <position position="1"/>
    </location>
</feature>
<gene>
    <name evidence="1" type="ORF">METZ01_LOCUS316608</name>
</gene>
<evidence type="ECO:0000313" key="1">
    <source>
        <dbReference type="EMBL" id="SVC63754.1"/>
    </source>
</evidence>
<dbReference type="EMBL" id="UINC01102267">
    <property type="protein sequence ID" value="SVC63754.1"/>
    <property type="molecule type" value="Genomic_DNA"/>
</dbReference>
<proteinExistence type="predicted"/>
<dbReference type="AlphaFoldDB" id="A0A382NRE6"/>
<accession>A0A382NRE6</accession>
<sequence>FYAAHNDRGWQGKEVAVYRPQQAVGYFSHNNLMRRRVGLEYRKTAEATNTPPITKNAK</sequence>
<reference evidence="1" key="1">
    <citation type="submission" date="2018-05" db="EMBL/GenBank/DDBJ databases">
        <authorList>
            <person name="Lanie J.A."/>
            <person name="Ng W.-L."/>
            <person name="Kazmierczak K.M."/>
            <person name="Andrzejewski T.M."/>
            <person name="Davidsen T.M."/>
            <person name="Wayne K.J."/>
            <person name="Tettelin H."/>
            <person name="Glass J.I."/>
            <person name="Rusch D."/>
            <person name="Podicherti R."/>
            <person name="Tsui H.-C.T."/>
            <person name="Winkler M.E."/>
        </authorList>
    </citation>
    <scope>NUCLEOTIDE SEQUENCE</scope>
</reference>
<organism evidence="1">
    <name type="scientific">marine metagenome</name>
    <dbReference type="NCBI Taxonomy" id="408172"/>
    <lineage>
        <taxon>unclassified sequences</taxon>
        <taxon>metagenomes</taxon>
        <taxon>ecological metagenomes</taxon>
    </lineage>
</organism>